<evidence type="ECO:0000259" key="8">
    <source>
        <dbReference type="Pfam" id="PF04234"/>
    </source>
</evidence>
<reference evidence="10" key="1">
    <citation type="journal article" date="2019" name="Int. J. Syst. Evol. Microbiol.">
        <title>The Global Catalogue of Microorganisms (GCM) 10K type strain sequencing project: providing services to taxonomists for standard genome sequencing and annotation.</title>
        <authorList>
            <consortium name="The Broad Institute Genomics Platform"/>
            <consortium name="The Broad Institute Genome Sequencing Center for Infectious Disease"/>
            <person name="Wu L."/>
            <person name="Ma J."/>
        </authorList>
    </citation>
    <scope>NUCLEOTIDE SEQUENCE [LARGE SCALE GENOMIC DNA]</scope>
    <source>
        <strain evidence="10">JCM 18459</strain>
    </source>
</reference>
<keyword evidence="6" id="KW-1133">Transmembrane helix</keyword>
<evidence type="ECO:0000256" key="1">
    <source>
        <dbReference type="ARBA" id="ARBA00004196"/>
    </source>
</evidence>
<dbReference type="SUPFAM" id="SSF81296">
    <property type="entry name" value="E set domains"/>
    <property type="match status" value="1"/>
</dbReference>
<feature type="signal peptide" evidence="7">
    <location>
        <begin position="1"/>
        <end position="35"/>
    </location>
</feature>
<evidence type="ECO:0000313" key="10">
    <source>
        <dbReference type="Proteomes" id="UP001500221"/>
    </source>
</evidence>
<dbReference type="InterPro" id="IPR032694">
    <property type="entry name" value="CopC/D"/>
</dbReference>
<dbReference type="RefSeq" id="WP_345453993.1">
    <property type="nucleotide sequence ID" value="NZ_BAABKG010000001.1"/>
</dbReference>
<sequence>MTSSIGRALSAALLLLTTVLATALALWATTTPAHAHVTLVSSDPGPDEQLDDTPPGITLKFAGELEPVAEVTVIGPDGSEQQSGTAIVSGDTVIQRISDLGGPGQYSITYRATSTDGHELAGESRFAVGEPVEGADPSGAPTGRSTLTPEESDSASPDGAEPVEPVESSAAADDDGGDSTLVWVIVGAGVLASVGGVLWWRRTRPGA</sequence>
<evidence type="ECO:0000313" key="9">
    <source>
        <dbReference type="EMBL" id="GAA5141754.1"/>
    </source>
</evidence>
<keyword evidence="3 7" id="KW-0732">Signal</keyword>
<keyword evidence="10" id="KW-1185">Reference proteome</keyword>
<dbReference type="InterPro" id="IPR014756">
    <property type="entry name" value="Ig_E-set"/>
</dbReference>
<evidence type="ECO:0000256" key="3">
    <source>
        <dbReference type="ARBA" id="ARBA00022729"/>
    </source>
</evidence>
<dbReference type="InterPro" id="IPR014755">
    <property type="entry name" value="Cu-Rt/internalin_Ig-like"/>
</dbReference>
<name>A0ABP9P733_9ACTN</name>
<evidence type="ECO:0000256" key="6">
    <source>
        <dbReference type="SAM" id="Phobius"/>
    </source>
</evidence>
<proteinExistence type="predicted"/>
<organism evidence="9 10">
    <name type="scientific">Nocardioides marinquilinus</name>
    <dbReference type="NCBI Taxonomy" id="1210400"/>
    <lineage>
        <taxon>Bacteria</taxon>
        <taxon>Bacillati</taxon>
        <taxon>Actinomycetota</taxon>
        <taxon>Actinomycetes</taxon>
        <taxon>Propionibacteriales</taxon>
        <taxon>Nocardioidaceae</taxon>
        <taxon>Nocardioides</taxon>
    </lineage>
</organism>
<feature type="region of interest" description="Disordered" evidence="5">
    <location>
        <begin position="128"/>
        <end position="175"/>
    </location>
</feature>
<evidence type="ECO:0000256" key="4">
    <source>
        <dbReference type="ARBA" id="ARBA00023008"/>
    </source>
</evidence>
<comment type="caution">
    <text evidence="9">The sequence shown here is derived from an EMBL/GenBank/DDBJ whole genome shotgun (WGS) entry which is preliminary data.</text>
</comment>
<evidence type="ECO:0000256" key="2">
    <source>
        <dbReference type="ARBA" id="ARBA00022723"/>
    </source>
</evidence>
<feature type="transmembrane region" description="Helical" evidence="6">
    <location>
        <begin position="181"/>
        <end position="200"/>
    </location>
</feature>
<accession>A0ABP9P733</accession>
<dbReference type="PANTHER" id="PTHR34820:SF4">
    <property type="entry name" value="INNER MEMBRANE PROTEIN YEBZ"/>
    <property type="match status" value="1"/>
</dbReference>
<keyword evidence="4" id="KW-0186">Copper</keyword>
<keyword evidence="2" id="KW-0479">Metal-binding</keyword>
<feature type="chain" id="PRO_5045196272" description="CopC domain-containing protein" evidence="7">
    <location>
        <begin position="36"/>
        <end position="207"/>
    </location>
</feature>
<dbReference type="Proteomes" id="UP001500221">
    <property type="component" value="Unassembled WGS sequence"/>
</dbReference>
<keyword evidence="6" id="KW-0472">Membrane</keyword>
<dbReference type="PANTHER" id="PTHR34820">
    <property type="entry name" value="INNER MEMBRANE PROTEIN YEBZ"/>
    <property type="match status" value="1"/>
</dbReference>
<evidence type="ECO:0000256" key="7">
    <source>
        <dbReference type="SAM" id="SignalP"/>
    </source>
</evidence>
<keyword evidence="6" id="KW-0812">Transmembrane</keyword>
<evidence type="ECO:0000256" key="5">
    <source>
        <dbReference type="SAM" id="MobiDB-lite"/>
    </source>
</evidence>
<dbReference type="EMBL" id="BAABKG010000001">
    <property type="protein sequence ID" value="GAA5141754.1"/>
    <property type="molecule type" value="Genomic_DNA"/>
</dbReference>
<dbReference type="Gene3D" id="2.60.40.1220">
    <property type="match status" value="1"/>
</dbReference>
<dbReference type="InterPro" id="IPR007348">
    <property type="entry name" value="CopC_dom"/>
</dbReference>
<dbReference type="Pfam" id="PF04234">
    <property type="entry name" value="CopC"/>
    <property type="match status" value="1"/>
</dbReference>
<feature type="domain" description="CopC" evidence="8">
    <location>
        <begin position="36"/>
        <end position="128"/>
    </location>
</feature>
<protein>
    <recommendedName>
        <fullName evidence="8">CopC domain-containing protein</fullName>
    </recommendedName>
</protein>
<gene>
    <name evidence="9" type="ORF">GCM10023340_03980</name>
</gene>
<comment type="subcellular location">
    <subcellularLocation>
        <location evidence="1">Cell envelope</location>
    </subcellularLocation>
</comment>